<evidence type="ECO:0000256" key="7">
    <source>
        <dbReference type="ARBA" id="ARBA00022723"/>
    </source>
</evidence>
<name>A0A9P6W9P4_MAUEX</name>
<dbReference type="OrthoDB" id="333024at2759"/>
<comment type="cofactor">
    <cofactor evidence="2">
        <name>[3Fe-4S] cluster</name>
        <dbReference type="ChEBI" id="CHEBI:21137"/>
    </cofactor>
</comment>
<evidence type="ECO:0000256" key="13">
    <source>
        <dbReference type="ARBA" id="ARBA00023291"/>
    </source>
</evidence>
<dbReference type="PANTHER" id="PTHR11938:SF91">
    <property type="entry name" value="NADPH:ADRENODOXIN OXIDOREDUCTASE, MITOCHONDRIAL"/>
    <property type="match status" value="1"/>
</dbReference>
<sequence>MSDNKKLSIYLINELNKLSNDNVTTINKNDSKLLSISYKLIMQKIMTRANELAIQDQSMELNISIIGSGPSGLYTAYHLLKKANTIKIPFNIKIWEKFPIPFGLSRFGVAPDHPEVKNCESTFTSMFENYKELSEGYCQKLEFIGNVAVDSQIPTAQHISLKNLYDNQDMIVFSYGCNGDKRLGLSDENSTNGVFTSRQFVNWYNGQFDQSLNDKFMNFDWSNVKRIGIIGNGNVALDLTRVLISNKIDQIWSNTDISIEALKKLREAPIESVKIFGRRDFLQSKFTNKELRELWELEKYGIYGSIDSKQFEFLIDTKSSKSYDRATMRRLEMCHEYMLPFAERSKKKL</sequence>
<keyword evidence="16" id="KW-1185">Reference proteome</keyword>
<dbReference type="GO" id="GO:0016491">
    <property type="term" value="F:oxidoreductase activity"/>
    <property type="evidence" value="ECO:0007669"/>
    <property type="project" value="UniProtKB-KW"/>
</dbReference>
<comment type="pathway">
    <text evidence="14">Amino-acid biosynthesis.</text>
</comment>
<evidence type="ECO:0000256" key="10">
    <source>
        <dbReference type="ARBA" id="ARBA00023004"/>
    </source>
</evidence>
<keyword evidence="10" id="KW-0408">Iron</keyword>
<evidence type="ECO:0000313" key="16">
    <source>
        <dbReference type="Proteomes" id="UP000750334"/>
    </source>
</evidence>
<comment type="cofactor">
    <cofactor evidence="1">
        <name>FMN</name>
        <dbReference type="ChEBI" id="CHEBI:58210"/>
    </cofactor>
</comment>
<protein>
    <submittedName>
        <fullName evidence="15">NADPH-adrenodoxin reductase</fullName>
    </submittedName>
</protein>
<gene>
    <name evidence="15" type="primary">ARH1_1</name>
    <name evidence="15" type="ORF">C6P45_000217</name>
</gene>
<reference evidence="15 16" key="1">
    <citation type="submission" date="2020-11" db="EMBL/GenBank/DDBJ databases">
        <title>Kefir isolates.</title>
        <authorList>
            <person name="Marcisauskas S."/>
            <person name="Kim Y."/>
            <person name="Blasche S."/>
        </authorList>
    </citation>
    <scope>NUCLEOTIDE SEQUENCE [LARGE SCALE GENOMIC DNA]</scope>
    <source>
        <strain evidence="15 16">OG2</strain>
    </source>
</reference>
<evidence type="ECO:0000256" key="12">
    <source>
        <dbReference type="ARBA" id="ARBA00023164"/>
    </source>
</evidence>
<dbReference type="GO" id="GO:0051538">
    <property type="term" value="F:3 iron, 4 sulfur cluster binding"/>
    <property type="evidence" value="ECO:0007669"/>
    <property type="project" value="UniProtKB-KW"/>
</dbReference>
<keyword evidence="11" id="KW-0411">Iron-sulfur</keyword>
<evidence type="ECO:0000256" key="2">
    <source>
        <dbReference type="ARBA" id="ARBA00001927"/>
    </source>
</evidence>
<keyword evidence="6" id="KW-0288">FMN</keyword>
<evidence type="ECO:0000256" key="6">
    <source>
        <dbReference type="ARBA" id="ARBA00022643"/>
    </source>
</evidence>
<keyword evidence="7" id="KW-0479">Metal-binding</keyword>
<evidence type="ECO:0000256" key="14">
    <source>
        <dbReference type="ARBA" id="ARBA00029440"/>
    </source>
</evidence>
<accession>A0A9P6W9P4</accession>
<evidence type="ECO:0000313" key="15">
    <source>
        <dbReference type="EMBL" id="KAG0666563.1"/>
    </source>
</evidence>
<keyword evidence="8" id="KW-0315">Glutamine amidotransferase</keyword>
<dbReference type="PRINTS" id="PR00419">
    <property type="entry name" value="ADXRDTASE"/>
</dbReference>
<dbReference type="InterPro" id="IPR050711">
    <property type="entry name" value="ET-N_metabolism_enzyme"/>
</dbReference>
<dbReference type="GO" id="GO:0046872">
    <property type="term" value="F:metal ion binding"/>
    <property type="evidence" value="ECO:0007669"/>
    <property type="project" value="UniProtKB-KW"/>
</dbReference>
<evidence type="ECO:0000256" key="11">
    <source>
        <dbReference type="ARBA" id="ARBA00023014"/>
    </source>
</evidence>
<dbReference type="InterPro" id="IPR036188">
    <property type="entry name" value="FAD/NAD-bd_sf"/>
</dbReference>
<evidence type="ECO:0000256" key="4">
    <source>
        <dbReference type="ARBA" id="ARBA00022605"/>
    </source>
</evidence>
<keyword evidence="9" id="KW-0560">Oxidoreductase</keyword>
<dbReference type="Pfam" id="PF13450">
    <property type="entry name" value="NAD_binding_8"/>
    <property type="match status" value="1"/>
</dbReference>
<keyword evidence="5" id="KW-0285">Flavoprotein</keyword>
<organism evidence="15 16">
    <name type="scientific">Maudiozyma exigua</name>
    <name type="common">Yeast</name>
    <name type="synonym">Kazachstania exigua</name>
    <dbReference type="NCBI Taxonomy" id="34358"/>
    <lineage>
        <taxon>Eukaryota</taxon>
        <taxon>Fungi</taxon>
        <taxon>Dikarya</taxon>
        <taxon>Ascomycota</taxon>
        <taxon>Saccharomycotina</taxon>
        <taxon>Saccharomycetes</taxon>
        <taxon>Saccharomycetales</taxon>
        <taxon>Saccharomycetaceae</taxon>
        <taxon>Maudiozyma</taxon>
    </lineage>
</organism>
<evidence type="ECO:0000256" key="8">
    <source>
        <dbReference type="ARBA" id="ARBA00022962"/>
    </source>
</evidence>
<keyword evidence="12" id="KW-0314">Glutamate biosynthesis</keyword>
<comment type="similarity">
    <text evidence="3">Belongs to the glutamate synthase family.</text>
</comment>
<dbReference type="AlphaFoldDB" id="A0A9P6W9P4"/>
<dbReference type="Gene3D" id="3.40.50.720">
    <property type="entry name" value="NAD(P)-binding Rossmann-like Domain"/>
    <property type="match status" value="1"/>
</dbReference>
<evidence type="ECO:0000256" key="5">
    <source>
        <dbReference type="ARBA" id="ARBA00022630"/>
    </source>
</evidence>
<dbReference type="EMBL" id="PUHR01000103">
    <property type="protein sequence ID" value="KAG0666563.1"/>
    <property type="molecule type" value="Genomic_DNA"/>
</dbReference>
<dbReference type="PANTHER" id="PTHR11938">
    <property type="entry name" value="FAD NADPH DEHYDROGENASE/OXIDOREDUCTASE"/>
    <property type="match status" value="1"/>
</dbReference>
<keyword evidence="4" id="KW-0028">Amino-acid biosynthesis</keyword>
<proteinExistence type="inferred from homology"/>
<comment type="caution">
    <text evidence="15">The sequence shown here is derived from an EMBL/GenBank/DDBJ whole genome shotgun (WGS) entry which is preliminary data.</text>
</comment>
<dbReference type="GO" id="GO:0005739">
    <property type="term" value="C:mitochondrion"/>
    <property type="evidence" value="ECO:0007669"/>
    <property type="project" value="TreeGrafter"/>
</dbReference>
<evidence type="ECO:0000256" key="1">
    <source>
        <dbReference type="ARBA" id="ARBA00001917"/>
    </source>
</evidence>
<dbReference type="SUPFAM" id="SSF51971">
    <property type="entry name" value="Nucleotide-binding domain"/>
    <property type="match status" value="1"/>
</dbReference>
<evidence type="ECO:0000256" key="3">
    <source>
        <dbReference type="ARBA" id="ARBA00009716"/>
    </source>
</evidence>
<keyword evidence="13" id="KW-0003">3Fe-4S</keyword>
<dbReference type="GO" id="GO:0006537">
    <property type="term" value="P:glutamate biosynthetic process"/>
    <property type="evidence" value="ECO:0007669"/>
    <property type="project" value="UniProtKB-KW"/>
</dbReference>
<dbReference type="Gene3D" id="3.50.50.60">
    <property type="entry name" value="FAD/NAD(P)-binding domain"/>
    <property type="match status" value="1"/>
</dbReference>
<evidence type="ECO:0000256" key="9">
    <source>
        <dbReference type="ARBA" id="ARBA00023002"/>
    </source>
</evidence>
<dbReference type="Proteomes" id="UP000750334">
    <property type="component" value="Unassembled WGS sequence"/>
</dbReference>